<feature type="region of interest" description="Disordered" evidence="7">
    <location>
        <begin position="402"/>
        <end position="481"/>
    </location>
</feature>
<dbReference type="InterPro" id="IPR008271">
    <property type="entry name" value="Ser/Thr_kinase_AS"/>
</dbReference>
<evidence type="ECO:0000256" key="3">
    <source>
        <dbReference type="ARBA" id="ARBA00022777"/>
    </source>
</evidence>
<feature type="binding site" evidence="5">
    <location>
        <position position="86"/>
    </location>
    <ligand>
        <name>ATP</name>
        <dbReference type="ChEBI" id="CHEBI:30616"/>
    </ligand>
</feature>
<evidence type="ECO:0000256" key="1">
    <source>
        <dbReference type="ARBA" id="ARBA00022679"/>
    </source>
</evidence>
<gene>
    <name evidence="9" type="ORF">TSPGSL018_15828</name>
</gene>
<dbReference type="GO" id="GO:0005524">
    <property type="term" value="F:ATP binding"/>
    <property type="evidence" value="ECO:0007669"/>
    <property type="project" value="UniProtKB-UniRule"/>
</dbReference>
<dbReference type="PROSITE" id="PS00107">
    <property type="entry name" value="PROTEIN_KINASE_ATP"/>
    <property type="match status" value="1"/>
</dbReference>
<proteinExistence type="inferred from homology"/>
<evidence type="ECO:0000256" key="4">
    <source>
        <dbReference type="ARBA" id="ARBA00022840"/>
    </source>
</evidence>
<evidence type="ECO:0000256" key="6">
    <source>
        <dbReference type="RuleBase" id="RU000304"/>
    </source>
</evidence>
<dbReference type="InterPro" id="IPR011009">
    <property type="entry name" value="Kinase-like_dom_sf"/>
</dbReference>
<dbReference type="PROSITE" id="PS50011">
    <property type="entry name" value="PROTEIN_KINASE_DOM"/>
    <property type="match status" value="1"/>
</dbReference>
<dbReference type="PROSITE" id="PS00108">
    <property type="entry name" value="PROTEIN_KINASE_ST"/>
    <property type="match status" value="1"/>
</dbReference>
<evidence type="ECO:0000256" key="7">
    <source>
        <dbReference type="SAM" id="MobiDB-lite"/>
    </source>
</evidence>
<feature type="compositionally biased region" description="Basic and acidic residues" evidence="7">
    <location>
        <begin position="472"/>
        <end position="481"/>
    </location>
</feature>
<dbReference type="FunFam" id="1.10.510.10:FF:000571">
    <property type="entry name" value="Maternal embryonic leucine zipper kinase"/>
    <property type="match status" value="1"/>
</dbReference>
<keyword evidence="6" id="KW-0723">Serine/threonine-protein kinase</keyword>
<keyword evidence="1" id="KW-0808">Transferase</keyword>
<keyword evidence="2 5" id="KW-0547">Nucleotide-binding</keyword>
<evidence type="ECO:0000313" key="9">
    <source>
        <dbReference type="EMBL" id="JAC78176.1"/>
    </source>
</evidence>
<dbReference type="AlphaFoldDB" id="A0A061S5Y3"/>
<dbReference type="PANTHER" id="PTHR24347">
    <property type="entry name" value="SERINE/THREONINE-PROTEIN KINASE"/>
    <property type="match status" value="1"/>
</dbReference>
<feature type="compositionally biased region" description="Basic and acidic residues" evidence="7">
    <location>
        <begin position="442"/>
        <end position="451"/>
    </location>
</feature>
<evidence type="ECO:0000259" key="8">
    <source>
        <dbReference type="PROSITE" id="PS50011"/>
    </source>
</evidence>
<dbReference type="InterPro" id="IPR000719">
    <property type="entry name" value="Prot_kinase_dom"/>
</dbReference>
<evidence type="ECO:0000256" key="5">
    <source>
        <dbReference type="PROSITE-ProRule" id="PRU10141"/>
    </source>
</evidence>
<feature type="domain" description="Protein kinase" evidence="8">
    <location>
        <begin position="57"/>
        <end position="328"/>
    </location>
</feature>
<feature type="non-terminal residue" evidence="9">
    <location>
        <position position="481"/>
    </location>
</feature>
<dbReference type="Gene3D" id="1.10.510.10">
    <property type="entry name" value="Transferase(Phosphotransferase) domain 1"/>
    <property type="match status" value="1"/>
</dbReference>
<sequence length="481" mass="53652">MRGCCCRDGTSAASPTTISNSTVQRNKESLLMTNSRSNPDIAWLQDNMSNGFVEERYETKTLLGRGAYATVHSAANRETRSWFAVKCIDFENVPQDRREKTISQITAETRIHLAMKHEAIMRLEEFFLTRTKIHLVLELMRGGSLLDLILERGGLKEGEAQIVFREILRALKYLHSKNIIHRDIKLENVMLGEVNDLQSAKLADFGFAIDMSASGSKQELGLAGTPVYLAPEAVDVMLGERDVKSVLKPALDVWAAGVALYMLVGGFPPFEGKSSKEIFRKIHRCEVSFQAPAWQNVSRDCIGMIERLLTREPKKRITAAEALEHPWMNRSIKTEDFSQTLLPTQISGPREPQSVKGVQKLNSNKMDESIYIKKSPMLEIQERHQQSLGRGMDMSLLRIFGQNKNKVKPKKPAAEPSTERTPSRRGSLATLFEAVAGPPRFESGRQSRRSVESGATASRHGSGAHHTPASASRDHSRLTSG</sequence>
<accession>A0A061S5Y3</accession>
<dbReference type="SUPFAM" id="SSF56112">
    <property type="entry name" value="Protein kinase-like (PK-like)"/>
    <property type="match status" value="1"/>
</dbReference>
<dbReference type="SMART" id="SM00220">
    <property type="entry name" value="S_TKc"/>
    <property type="match status" value="1"/>
</dbReference>
<protein>
    <submittedName>
        <fullName evidence="9">Camk camk1 protein kinase</fullName>
    </submittedName>
</protein>
<name>A0A061S5Y3_9CHLO</name>
<dbReference type="GO" id="GO:0004674">
    <property type="term" value="F:protein serine/threonine kinase activity"/>
    <property type="evidence" value="ECO:0007669"/>
    <property type="project" value="UniProtKB-KW"/>
</dbReference>
<dbReference type="Pfam" id="PF00069">
    <property type="entry name" value="Pkinase"/>
    <property type="match status" value="1"/>
</dbReference>
<reference evidence="9" key="1">
    <citation type="submission" date="2014-05" db="EMBL/GenBank/DDBJ databases">
        <title>The transcriptome of the halophilic microalga Tetraselmis sp. GSL018 isolated from the Great Salt Lake, Utah.</title>
        <authorList>
            <person name="Jinkerson R.E."/>
            <person name="D'Adamo S."/>
            <person name="Posewitz M.C."/>
        </authorList>
    </citation>
    <scope>NUCLEOTIDE SEQUENCE</scope>
    <source>
        <strain evidence="9">GSL018</strain>
    </source>
</reference>
<evidence type="ECO:0000256" key="2">
    <source>
        <dbReference type="ARBA" id="ARBA00022741"/>
    </source>
</evidence>
<dbReference type="InterPro" id="IPR017441">
    <property type="entry name" value="Protein_kinase_ATP_BS"/>
</dbReference>
<organism evidence="9">
    <name type="scientific">Tetraselmis sp. GSL018</name>
    <dbReference type="NCBI Taxonomy" id="582737"/>
    <lineage>
        <taxon>Eukaryota</taxon>
        <taxon>Viridiplantae</taxon>
        <taxon>Chlorophyta</taxon>
        <taxon>core chlorophytes</taxon>
        <taxon>Chlorodendrophyceae</taxon>
        <taxon>Chlorodendrales</taxon>
        <taxon>Chlorodendraceae</taxon>
        <taxon>Tetraselmis</taxon>
    </lineage>
</organism>
<keyword evidence="4 5" id="KW-0067">ATP-binding</keyword>
<dbReference type="EMBL" id="GBEZ01007273">
    <property type="protein sequence ID" value="JAC78176.1"/>
    <property type="molecule type" value="Transcribed_RNA"/>
</dbReference>
<comment type="similarity">
    <text evidence="6">Belongs to the protein kinase superfamily.</text>
</comment>
<keyword evidence="3 9" id="KW-0418">Kinase</keyword>